<reference evidence="2" key="1">
    <citation type="journal article" date="2019" name="Int. J. Syst. Evol. Microbiol.">
        <title>The Global Catalogue of Microorganisms (GCM) 10K type strain sequencing project: providing services to taxonomists for standard genome sequencing and annotation.</title>
        <authorList>
            <consortium name="The Broad Institute Genomics Platform"/>
            <consortium name="The Broad Institute Genome Sequencing Center for Infectious Disease"/>
            <person name="Wu L."/>
            <person name="Ma J."/>
        </authorList>
    </citation>
    <scope>NUCLEOTIDE SEQUENCE [LARGE SCALE GENOMIC DNA]</scope>
    <source>
        <strain evidence="2">CCUG 58728</strain>
    </source>
</reference>
<dbReference type="EMBL" id="JBHSAC010000021">
    <property type="protein sequence ID" value="MFC3931647.1"/>
    <property type="molecule type" value="Genomic_DNA"/>
</dbReference>
<keyword evidence="2" id="KW-1185">Reference proteome</keyword>
<evidence type="ECO:0000313" key="1">
    <source>
        <dbReference type="EMBL" id="MFC3931647.1"/>
    </source>
</evidence>
<accession>A0ABV8D031</accession>
<dbReference type="RefSeq" id="WP_380430032.1">
    <property type="nucleotide sequence ID" value="NZ_JBHSAC010000021.1"/>
</dbReference>
<evidence type="ECO:0000313" key="2">
    <source>
        <dbReference type="Proteomes" id="UP001595901"/>
    </source>
</evidence>
<dbReference type="Proteomes" id="UP001595901">
    <property type="component" value="Unassembled WGS sequence"/>
</dbReference>
<protein>
    <submittedName>
        <fullName evidence="1">Uncharacterized protein</fullName>
    </submittedName>
</protein>
<proteinExistence type="predicted"/>
<organism evidence="1 2">
    <name type="scientific">Streptococcus dentapri</name>
    <dbReference type="NCBI Taxonomy" id="573564"/>
    <lineage>
        <taxon>Bacteria</taxon>
        <taxon>Bacillati</taxon>
        <taxon>Bacillota</taxon>
        <taxon>Bacilli</taxon>
        <taxon>Lactobacillales</taxon>
        <taxon>Streptococcaceae</taxon>
        <taxon>Streptococcus</taxon>
    </lineage>
</organism>
<sequence length="46" mass="5017">MIADFSRQTPSLIRSSNGQAGYGETALLVAYLDVEGRRDVDIGIFL</sequence>
<comment type="caution">
    <text evidence="1">The sequence shown here is derived from an EMBL/GenBank/DDBJ whole genome shotgun (WGS) entry which is preliminary data.</text>
</comment>
<gene>
    <name evidence="1" type="ORF">ACFOSE_02420</name>
</gene>
<name>A0ABV8D031_9STRE</name>